<keyword evidence="3" id="KW-1185">Reference proteome</keyword>
<evidence type="ECO:0000256" key="1">
    <source>
        <dbReference type="SAM" id="Phobius"/>
    </source>
</evidence>
<sequence>MTAGTDPHRGWHGAASAVWGSWFLFSLIMAGAAVRGGGFPDQGVNRLHWSLVLAHTVWVVLQFVPGERGAGRDGAEADPSGGVPDRRERLVRCLSMVVQSVLLMSVITAVGTLVTGRKPGVVLSAVLGASWMIPYLIGTLLLAVCCLLSPVRIGGRPRARRTPVPAP</sequence>
<reference evidence="3" key="1">
    <citation type="submission" date="2019-10" db="EMBL/GenBank/DDBJ databases">
        <title>Streptomyces sp. nov., a novel actinobacterium isolated from alkaline environment.</title>
        <authorList>
            <person name="Golinska P."/>
        </authorList>
    </citation>
    <scope>NUCLEOTIDE SEQUENCE [LARGE SCALE GENOMIC DNA]</scope>
    <source>
        <strain evidence="3">DSM 42108</strain>
    </source>
</reference>
<accession>A0A7W3XUT0</accession>
<proteinExistence type="predicted"/>
<protein>
    <submittedName>
        <fullName evidence="2">Uncharacterized protein</fullName>
    </submittedName>
</protein>
<dbReference type="AlphaFoldDB" id="A0A7W3XUT0"/>
<comment type="caution">
    <text evidence="2">The sequence shown here is derived from an EMBL/GenBank/DDBJ whole genome shotgun (WGS) entry which is preliminary data.</text>
</comment>
<evidence type="ECO:0000313" key="3">
    <source>
        <dbReference type="Proteomes" id="UP000530234"/>
    </source>
</evidence>
<organism evidence="2 3">
    <name type="scientific">Streptomyces calidiresistens</name>
    <dbReference type="NCBI Taxonomy" id="1485586"/>
    <lineage>
        <taxon>Bacteria</taxon>
        <taxon>Bacillati</taxon>
        <taxon>Actinomycetota</taxon>
        <taxon>Actinomycetes</taxon>
        <taxon>Kitasatosporales</taxon>
        <taxon>Streptomycetaceae</taxon>
        <taxon>Streptomyces</taxon>
    </lineage>
</organism>
<name>A0A7W3XUT0_9ACTN</name>
<dbReference type="RefSeq" id="WP_182659749.1">
    <property type="nucleotide sequence ID" value="NZ_VKHS01000004.1"/>
</dbReference>
<dbReference type="EMBL" id="VKHS01000004">
    <property type="protein sequence ID" value="MBB0228036.1"/>
    <property type="molecule type" value="Genomic_DNA"/>
</dbReference>
<feature type="transmembrane region" description="Helical" evidence="1">
    <location>
        <begin position="133"/>
        <end position="151"/>
    </location>
</feature>
<feature type="transmembrane region" description="Helical" evidence="1">
    <location>
        <begin position="93"/>
        <end position="113"/>
    </location>
</feature>
<feature type="transmembrane region" description="Helical" evidence="1">
    <location>
        <begin position="12"/>
        <end position="34"/>
    </location>
</feature>
<evidence type="ECO:0000313" key="2">
    <source>
        <dbReference type="EMBL" id="MBB0228036.1"/>
    </source>
</evidence>
<keyword evidence="1" id="KW-0812">Transmembrane</keyword>
<keyword evidence="1" id="KW-0472">Membrane</keyword>
<keyword evidence="1" id="KW-1133">Transmembrane helix</keyword>
<gene>
    <name evidence="2" type="ORF">FOE67_00555</name>
</gene>
<dbReference type="Proteomes" id="UP000530234">
    <property type="component" value="Unassembled WGS sequence"/>
</dbReference>